<name>A0ABV7FE78_9GAMM</name>
<dbReference type="PANTHER" id="PTHR35923:SF2">
    <property type="entry name" value="ENDOGLUCANASE"/>
    <property type="match status" value="1"/>
</dbReference>
<keyword evidence="8" id="KW-0326">Glycosidase</keyword>
<evidence type="ECO:0000259" key="13">
    <source>
        <dbReference type="PROSITE" id="PS51763"/>
    </source>
</evidence>
<dbReference type="PROSITE" id="PS00561">
    <property type="entry name" value="CBM2_A"/>
    <property type="match status" value="1"/>
</dbReference>
<dbReference type="PANTHER" id="PTHR35923">
    <property type="entry name" value="MAJOR EXTRACELLULAR ENDOGLUCANASE"/>
    <property type="match status" value="1"/>
</dbReference>
<organism evidence="14 15">
    <name type="scientific">Cellvibrio fontiphilus</name>
    <dbReference type="NCBI Taxonomy" id="1815559"/>
    <lineage>
        <taxon>Bacteria</taxon>
        <taxon>Pseudomonadati</taxon>
        <taxon>Pseudomonadota</taxon>
        <taxon>Gammaproteobacteria</taxon>
        <taxon>Cellvibrionales</taxon>
        <taxon>Cellvibrionaceae</taxon>
        <taxon>Cellvibrio</taxon>
    </lineage>
</organism>
<comment type="caution">
    <text evidence="14">The sequence shown here is derived from an EMBL/GenBank/DDBJ whole genome shotgun (WGS) entry which is preliminary data.</text>
</comment>
<dbReference type="InterPro" id="IPR012291">
    <property type="entry name" value="CBM2_carb-bd_dom_sf"/>
</dbReference>
<feature type="domain" description="CBM2" evidence="12">
    <location>
        <begin position="32"/>
        <end position="136"/>
    </location>
</feature>
<dbReference type="Pfam" id="PF00553">
    <property type="entry name" value="CBM_2"/>
    <property type="match status" value="1"/>
</dbReference>
<dbReference type="PROSITE" id="PS51763">
    <property type="entry name" value="CBM10"/>
    <property type="match status" value="1"/>
</dbReference>
<evidence type="ECO:0000256" key="3">
    <source>
        <dbReference type="ARBA" id="ARBA00022729"/>
    </source>
</evidence>
<dbReference type="PROSITE" id="PS51173">
    <property type="entry name" value="CBM2"/>
    <property type="match status" value="1"/>
</dbReference>
<evidence type="ECO:0000256" key="4">
    <source>
        <dbReference type="ARBA" id="ARBA00022801"/>
    </source>
</evidence>
<accession>A0ABV7FE78</accession>
<dbReference type="InterPro" id="IPR001547">
    <property type="entry name" value="Glyco_hydro_5"/>
</dbReference>
<dbReference type="InterPro" id="IPR009031">
    <property type="entry name" value="CBM10"/>
</dbReference>
<dbReference type="Gene3D" id="2.60.40.290">
    <property type="match status" value="1"/>
</dbReference>
<dbReference type="EC" id="3.2.1.4" evidence="2"/>
<dbReference type="Gene3D" id="2.30.32.30">
    <property type="entry name" value="CBM10"/>
    <property type="match status" value="1"/>
</dbReference>
<keyword evidence="4" id="KW-0378">Hydrolase</keyword>
<dbReference type="SMART" id="SM01064">
    <property type="entry name" value="CBM_10"/>
    <property type="match status" value="1"/>
</dbReference>
<dbReference type="EMBL" id="JBHRTF010000003">
    <property type="protein sequence ID" value="MFC3115048.1"/>
    <property type="molecule type" value="Genomic_DNA"/>
</dbReference>
<dbReference type="RefSeq" id="WP_378116986.1">
    <property type="nucleotide sequence ID" value="NZ_JBHRTF010000003.1"/>
</dbReference>
<keyword evidence="7" id="KW-0119">Carbohydrate metabolism</keyword>
<dbReference type="Pfam" id="PF02013">
    <property type="entry name" value="CBM_10"/>
    <property type="match status" value="1"/>
</dbReference>
<dbReference type="Gene3D" id="3.20.20.80">
    <property type="entry name" value="Glycosidases"/>
    <property type="match status" value="1"/>
</dbReference>
<evidence type="ECO:0000256" key="11">
    <source>
        <dbReference type="SAM" id="SignalP"/>
    </source>
</evidence>
<dbReference type="SUPFAM" id="SSF57615">
    <property type="entry name" value="Type X cellulose binding domain, CBDX"/>
    <property type="match status" value="1"/>
</dbReference>
<evidence type="ECO:0000259" key="12">
    <source>
        <dbReference type="PROSITE" id="PS51173"/>
    </source>
</evidence>
<keyword evidence="5" id="KW-0136">Cellulose degradation</keyword>
<evidence type="ECO:0000256" key="10">
    <source>
        <dbReference type="SAM" id="MobiDB-lite"/>
    </source>
</evidence>
<comment type="catalytic activity">
    <reaction evidence="1">
        <text>Endohydrolysis of (1-&gt;4)-beta-D-glucosidic linkages in cellulose, lichenin and cereal beta-D-glucans.</text>
        <dbReference type="EC" id="3.2.1.4"/>
    </reaction>
</comment>
<evidence type="ECO:0000256" key="1">
    <source>
        <dbReference type="ARBA" id="ARBA00000966"/>
    </source>
</evidence>
<evidence type="ECO:0000256" key="6">
    <source>
        <dbReference type="ARBA" id="ARBA00023157"/>
    </source>
</evidence>
<dbReference type="InterPro" id="IPR018087">
    <property type="entry name" value="Glyco_hydro_5_CS"/>
</dbReference>
<keyword evidence="15" id="KW-1185">Reference proteome</keyword>
<dbReference type="PROSITE" id="PS00659">
    <property type="entry name" value="GLYCOSYL_HYDROL_F5"/>
    <property type="match status" value="1"/>
</dbReference>
<gene>
    <name evidence="14" type="ORF">ACFODX_05705</name>
</gene>
<dbReference type="InterPro" id="IPR002883">
    <property type="entry name" value="CBM10/Dockerin_dom"/>
</dbReference>
<evidence type="ECO:0000256" key="9">
    <source>
        <dbReference type="ARBA" id="ARBA00023326"/>
    </source>
</evidence>
<dbReference type="SUPFAM" id="SSF49384">
    <property type="entry name" value="Carbohydrate-binding domain"/>
    <property type="match status" value="1"/>
</dbReference>
<evidence type="ECO:0000256" key="2">
    <source>
        <dbReference type="ARBA" id="ARBA00012601"/>
    </source>
</evidence>
<sequence length="774" mass="83454">MGHVTSPSNRFAAPLKRAVSLIGVSFALASFSNVAAAGCEYVVTNSWGSGFTAAVRISNTGTTAINGWNVSWQYNTNRVTNLWNANLTGNNPYAATNLGWNGNIQPGQTVEFGFQGVTNGGAVERPTVNGAACSGGNTSSTPSSVASSVPPSSSSVPASSRASSSAITNAAQCNWYGTLYPLCTSTTSGWGYENNRSCISYSTCDGQPDPWGPVNPGSSSSPSSIPASSSSSLLTSSSSSIRSSSSFSTSSLSCPQGNSWPDCPPSTWSDEYCAMHPQICVRSSSSSSMSSLSSSSLSSSSVSSVTPPGSGVFRVNTQGNLTKDGTLLPARCGNWFGLEGRHEPSNDANNPSGAPMELYVGNMWWVNNSQGSGRTIQQTMTELKQQGITMLRLPIAPQTLEANNPQGMDPNLKNHPSVRQTTARQALEDFIKLADQNDIQLFVDIHSCSNFVGWRAGRLDARPPYVDATRVGYDFTREEYSCSATGNPASVTKIHAYDKQKWLANLKEIAGLPALLGVDNIIGIDVFNEPYDYTWAEWKGLVEDAYQAINEVNPNMIIIVEGISGNANTQDGTPDTKVPVPHGNPDLNPNWGENLYEAGTNPLNIPKDRLLFSPHTYGPSVFVQKHFMDPTQTECEGLEGDEAGHADCRIVINPEILEQGWEEHFGYLRELGYGILIGEFGGNMDWPAAKSSPADRALWSHITTNVDQQWQQTAANYFKKKGINACYWSINPESADTMGWYLTPWDPVSANTSWGQWTGFDPRKTQLLNDLWGQ</sequence>
<proteinExistence type="predicted"/>
<reference evidence="15" key="1">
    <citation type="journal article" date="2019" name="Int. J. Syst. Evol. Microbiol.">
        <title>The Global Catalogue of Microorganisms (GCM) 10K type strain sequencing project: providing services to taxonomists for standard genome sequencing and annotation.</title>
        <authorList>
            <consortium name="The Broad Institute Genomics Platform"/>
            <consortium name="The Broad Institute Genome Sequencing Center for Infectious Disease"/>
            <person name="Wu L."/>
            <person name="Ma J."/>
        </authorList>
    </citation>
    <scope>NUCLEOTIDE SEQUENCE [LARGE SCALE GENOMIC DNA]</scope>
    <source>
        <strain evidence="15">KCTC 52237</strain>
    </source>
</reference>
<feature type="compositionally biased region" description="Low complexity" evidence="10">
    <location>
        <begin position="139"/>
        <end position="160"/>
    </location>
</feature>
<evidence type="ECO:0000313" key="15">
    <source>
        <dbReference type="Proteomes" id="UP001595555"/>
    </source>
</evidence>
<dbReference type="SMART" id="SM00637">
    <property type="entry name" value="CBD_II"/>
    <property type="match status" value="1"/>
</dbReference>
<dbReference type="InterPro" id="IPR017853">
    <property type="entry name" value="GH"/>
</dbReference>
<dbReference type="InterPro" id="IPR001919">
    <property type="entry name" value="CBD2"/>
</dbReference>
<feature type="signal peptide" evidence="11">
    <location>
        <begin position="1"/>
        <end position="36"/>
    </location>
</feature>
<keyword evidence="6" id="KW-1015">Disulfide bond</keyword>
<feature type="region of interest" description="Disordered" evidence="10">
    <location>
        <begin position="132"/>
        <end position="160"/>
    </location>
</feature>
<keyword evidence="3 11" id="KW-0732">Signal</keyword>
<feature type="domain" description="CBM10" evidence="13">
    <location>
        <begin position="172"/>
        <end position="201"/>
    </location>
</feature>
<dbReference type="SUPFAM" id="SSF51445">
    <property type="entry name" value="(Trans)glycosidases"/>
    <property type="match status" value="1"/>
</dbReference>
<dbReference type="Proteomes" id="UP001595555">
    <property type="component" value="Unassembled WGS sequence"/>
</dbReference>
<dbReference type="Pfam" id="PF00150">
    <property type="entry name" value="Cellulase"/>
    <property type="match status" value="1"/>
</dbReference>
<evidence type="ECO:0000256" key="8">
    <source>
        <dbReference type="ARBA" id="ARBA00023295"/>
    </source>
</evidence>
<evidence type="ECO:0000313" key="14">
    <source>
        <dbReference type="EMBL" id="MFC3115048.1"/>
    </source>
</evidence>
<keyword evidence="9" id="KW-0624">Polysaccharide degradation</keyword>
<dbReference type="InterPro" id="IPR018366">
    <property type="entry name" value="CBM2_CS"/>
</dbReference>
<protein>
    <recommendedName>
        <fullName evidence="2">cellulase</fullName>
        <ecNumber evidence="2">3.2.1.4</ecNumber>
    </recommendedName>
</protein>
<dbReference type="InterPro" id="IPR036601">
    <property type="entry name" value="CBM10_sf"/>
</dbReference>
<feature type="chain" id="PRO_5047538688" description="cellulase" evidence="11">
    <location>
        <begin position="37"/>
        <end position="774"/>
    </location>
</feature>
<evidence type="ECO:0000256" key="5">
    <source>
        <dbReference type="ARBA" id="ARBA00023001"/>
    </source>
</evidence>
<evidence type="ECO:0000256" key="7">
    <source>
        <dbReference type="ARBA" id="ARBA00023277"/>
    </source>
</evidence>
<dbReference type="InterPro" id="IPR008965">
    <property type="entry name" value="CBM2/CBM3_carb-bd_dom_sf"/>
</dbReference>